<dbReference type="AlphaFoldDB" id="A0A165ZQ77"/>
<gene>
    <name evidence="2" type="ORF">FIBSPDRAFT_872270</name>
</gene>
<feature type="compositionally biased region" description="Polar residues" evidence="1">
    <location>
        <begin position="59"/>
        <end position="72"/>
    </location>
</feature>
<feature type="non-terminal residue" evidence="2">
    <location>
        <position position="1"/>
    </location>
</feature>
<dbReference type="EMBL" id="KV417673">
    <property type="protein sequence ID" value="KZP10812.1"/>
    <property type="molecule type" value="Genomic_DNA"/>
</dbReference>
<feature type="region of interest" description="Disordered" evidence="1">
    <location>
        <begin position="1"/>
        <end position="82"/>
    </location>
</feature>
<dbReference type="Proteomes" id="UP000076532">
    <property type="component" value="Unassembled WGS sequence"/>
</dbReference>
<keyword evidence="3" id="KW-1185">Reference proteome</keyword>
<name>A0A165ZQ77_9AGAM</name>
<proteinExistence type="predicted"/>
<evidence type="ECO:0000256" key="1">
    <source>
        <dbReference type="SAM" id="MobiDB-lite"/>
    </source>
</evidence>
<feature type="compositionally biased region" description="Low complexity" evidence="1">
    <location>
        <begin position="24"/>
        <end position="43"/>
    </location>
</feature>
<accession>A0A165ZQ77</accession>
<sequence>VLVLNPPPESDQQTRPARGPPLPLALLPRARSPRRPNSAPSSLVPSTRASTPPRRAIMSPSSRTCRSLSKPFTLSGDPNEPG</sequence>
<protein>
    <submittedName>
        <fullName evidence="2">Uncharacterized protein</fullName>
    </submittedName>
</protein>
<reference evidence="2 3" key="1">
    <citation type="journal article" date="2016" name="Mol. Biol. Evol.">
        <title>Comparative Genomics of Early-Diverging Mushroom-Forming Fungi Provides Insights into the Origins of Lignocellulose Decay Capabilities.</title>
        <authorList>
            <person name="Nagy L.G."/>
            <person name="Riley R."/>
            <person name="Tritt A."/>
            <person name="Adam C."/>
            <person name="Daum C."/>
            <person name="Floudas D."/>
            <person name="Sun H."/>
            <person name="Yadav J.S."/>
            <person name="Pangilinan J."/>
            <person name="Larsson K.H."/>
            <person name="Matsuura K."/>
            <person name="Barry K."/>
            <person name="Labutti K."/>
            <person name="Kuo R."/>
            <person name="Ohm R.A."/>
            <person name="Bhattacharya S.S."/>
            <person name="Shirouzu T."/>
            <person name="Yoshinaga Y."/>
            <person name="Martin F.M."/>
            <person name="Grigoriev I.V."/>
            <person name="Hibbett D.S."/>
        </authorList>
    </citation>
    <scope>NUCLEOTIDE SEQUENCE [LARGE SCALE GENOMIC DNA]</scope>
    <source>
        <strain evidence="2 3">CBS 109695</strain>
    </source>
</reference>
<feature type="non-terminal residue" evidence="2">
    <location>
        <position position="82"/>
    </location>
</feature>
<evidence type="ECO:0000313" key="2">
    <source>
        <dbReference type="EMBL" id="KZP10812.1"/>
    </source>
</evidence>
<organism evidence="2 3">
    <name type="scientific">Athelia psychrophila</name>
    <dbReference type="NCBI Taxonomy" id="1759441"/>
    <lineage>
        <taxon>Eukaryota</taxon>
        <taxon>Fungi</taxon>
        <taxon>Dikarya</taxon>
        <taxon>Basidiomycota</taxon>
        <taxon>Agaricomycotina</taxon>
        <taxon>Agaricomycetes</taxon>
        <taxon>Agaricomycetidae</taxon>
        <taxon>Atheliales</taxon>
        <taxon>Atheliaceae</taxon>
        <taxon>Athelia</taxon>
    </lineage>
</organism>
<evidence type="ECO:0000313" key="3">
    <source>
        <dbReference type="Proteomes" id="UP000076532"/>
    </source>
</evidence>